<keyword evidence="2" id="KW-0378">Hydrolase</keyword>
<dbReference type="PANTHER" id="PTHR21666">
    <property type="entry name" value="PEPTIDASE-RELATED"/>
    <property type="match status" value="1"/>
</dbReference>
<keyword evidence="3" id="KW-1185">Reference proteome</keyword>
<dbReference type="Proteomes" id="UP001596548">
    <property type="component" value="Unassembled WGS sequence"/>
</dbReference>
<dbReference type="Gene3D" id="2.70.70.10">
    <property type="entry name" value="Glucose Permease (Domain IIA)"/>
    <property type="match status" value="1"/>
</dbReference>
<reference evidence="3" key="1">
    <citation type="journal article" date="2019" name="Int. J. Syst. Evol. Microbiol.">
        <title>The Global Catalogue of Microorganisms (GCM) 10K type strain sequencing project: providing services to taxonomists for standard genome sequencing and annotation.</title>
        <authorList>
            <consortium name="The Broad Institute Genomics Platform"/>
            <consortium name="The Broad Institute Genome Sequencing Center for Infectious Disease"/>
            <person name="Wu L."/>
            <person name="Ma J."/>
        </authorList>
    </citation>
    <scope>NUCLEOTIDE SEQUENCE [LARGE SCALE GENOMIC DNA]</scope>
    <source>
        <strain evidence="3">XZYJT-10</strain>
    </source>
</reference>
<dbReference type="EC" id="3.4.24.-" evidence="2"/>
<dbReference type="SUPFAM" id="SSF51261">
    <property type="entry name" value="Duplicated hybrid motif"/>
    <property type="match status" value="1"/>
</dbReference>
<dbReference type="GO" id="GO:0016787">
    <property type="term" value="F:hydrolase activity"/>
    <property type="evidence" value="ECO:0007669"/>
    <property type="project" value="UniProtKB-KW"/>
</dbReference>
<dbReference type="InterPro" id="IPR050570">
    <property type="entry name" value="Cell_wall_metabolism_enzyme"/>
</dbReference>
<protein>
    <submittedName>
        <fullName evidence="2">M23 family metallopeptidase</fullName>
        <ecNumber evidence="2">3.4.24.-</ecNumber>
    </submittedName>
</protein>
<accession>A0ABW2I5J7</accession>
<dbReference type="EMBL" id="JBHTBJ010000078">
    <property type="protein sequence ID" value="MFC7280125.1"/>
    <property type="molecule type" value="Genomic_DNA"/>
</dbReference>
<dbReference type="InterPro" id="IPR016047">
    <property type="entry name" value="M23ase_b-sheet_dom"/>
</dbReference>
<proteinExistence type="predicted"/>
<organism evidence="2 3">
    <name type="scientific">Paractinoplanes rhizophilus</name>
    <dbReference type="NCBI Taxonomy" id="1416877"/>
    <lineage>
        <taxon>Bacteria</taxon>
        <taxon>Bacillati</taxon>
        <taxon>Actinomycetota</taxon>
        <taxon>Actinomycetes</taxon>
        <taxon>Micromonosporales</taxon>
        <taxon>Micromonosporaceae</taxon>
        <taxon>Paractinoplanes</taxon>
    </lineage>
</organism>
<dbReference type="RefSeq" id="WP_378978112.1">
    <property type="nucleotide sequence ID" value="NZ_JBHTBJ010000078.1"/>
</dbReference>
<sequence>MRLPLLFLVLLAILGQSVLPYDLAWWVVLPALGGAMALYAFVGRVRAEPLLVEPPVRGRWRALNSPASRVPSHGLHAYGQTYAIDLVFDPPGFSRPRGFRRAAEFPGFGRPVLAAAPGRVVRVSQWQRDHRSRTSLPALLYLLAEGMVREFLGAGRVVGNHIVVDLGDGRYALYAHLRRHSATVRPGDRVVAGQELARCGNSGNSSEPHLHFQLMDHPRPAFAAGLPFDFAGGVPCNGALLAPESSLQSL</sequence>
<dbReference type="PANTHER" id="PTHR21666:SF270">
    <property type="entry name" value="MUREIN HYDROLASE ACTIVATOR ENVC"/>
    <property type="match status" value="1"/>
</dbReference>
<dbReference type="InterPro" id="IPR011055">
    <property type="entry name" value="Dup_hybrid_motif"/>
</dbReference>
<feature type="domain" description="M23ase beta-sheet core" evidence="1">
    <location>
        <begin position="144"/>
        <end position="217"/>
    </location>
</feature>
<dbReference type="Pfam" id="PF01551">
    <property type="entry name" value="Peptidase_M23"/>
    <property type="match status" value="1"/>
</dbReference>
<evidence type="ECO:0000313" key="2">
    <source>
        <dbReference type="EMBL" id="MFC7280125.1"/>
    </source>
</evidence>
<evidence type="ECO:0000313" key="3">
    <source>
        <dbReference type="Proteomes" id="UP001596548"/>
    </source>
</evidence>
<gene>
    <name evidence="2" type="ORF">ACFQS1_39725</name>
</gene>
<name>A0ABW2I5J7_9ACTN</name>
<comment type="caution">
    <text evidence="2">The sequence shown here is derived from an EMBL/GenBank/DDBJ whole genome shotgun (WGS) entry which is preliminary data.</text>
</comment>
<evidence type="ECO:0000259" key="1">
    <source>
        <dbReference type="Pfam" id="PF01551"/>
    </source>
</evidence>
<dbReference type="CDD" id="cd12797">
    <property type="entry name" value="M23_peptidase"/>
    <property type="match status" value="1"/>
</dbReference>